<comment type="caution">
    <text evidence="1">The sequence shown here is derived from an EMBL/GenBank/DDBJ whole genome shotgun (WGS) entry which is preliminary data.</text>
</comment>
<name>A0ACA9T077_9GLOM</name>
<proteinExistence type="predicted"/>
<organism evidence="1 2">
    <name type="scientific">Racocetra persica</name>
    <dbReference type="NCBI Taxonomy" id="160502"/>
    <lineage>
        <taxon>Eukaryota</taxon>
        <taxon>Fungi</taxon>
        <taxon>Fungi incertae sedis</taxon>
        <taxon>Mucoromycota</taxon>
        <taxon>Glomeromycotina</taxon>
        <taxon>Glomeromycetes</taxon>
        <taxon>Diversisporales</taxon>
        <taxon>Gigasporaceae</taxon>
        <taxon>Racocetra</taxon>
    </lineage>
</organism>
<sequence>LDKNIDDTNEVSTSNTVKDNKTNIYKAIKDIEVNIKDYFDK</sequence>
<gene>
    <name evidence="1" type="ORF">RPERSI_LOCUS36977</name>
</gene>
<dbReference type="EMBL" id="CAJVQC010180890">
    <property type="protein sequence ID" value="CAG8852252.1"/>
    <property type="molecule type" value="Genomic_DNA"/>
</dbReference>
<reference evidence="1" key="1">
    <citation type="submission" date="2021-06" db="EMBL/GenBank/DDBJ databases">
        <authorList>
            <person name="Kallberg Y."/>
            <person name="Tangrot J."/>
            <person name="Rosling A."/>
        </authorList>
    </citation>
    <scope>NUCLEOTIDE SEQUENCE</scope>
    <source>
        <strain evidence="1">MA461A</strain>
    </source>
</reference>
<keyword evidence="2" id="KW-1185">Reference proteome</keyword>
<feature type="non-terminal residue" evidence="1">
    <location>
        <position position="1"/>
    </location>
</feature>
<evidence type="ECO:0000313" key="2">
    <source>
        <dbReference type="Proteomes" id="UP000789920"/>
    </source>
</evidence>
<accession>A0ACA9T077</accession>
<feature type="non-terminal residue" evidence="1">
    <location>
        <position position="41"/>
    </location>
</feature>
<evidence type="ECO:0000313" key="1">
    <source>
        <dbReference type="EMBL" id="CAG8852252.1"/>
    </source>
</evidence>
<protein>
    <submittedName>
        <fullName evidence="1">12872_t:CDS:1</fullName>
    </submittedName>
</protein>
<dbReference type="Proteomes" id="UP000789920">
    <property type="component" value="Unassembled WGS sequence"/>
</dbReference>